<keyword evidence="5" id="KW-1185">Reference proteome</keyword>
<evidence type="ECO:0000313" key="4">
    <source>
        <dbReference type="EMBL" id="MBB5143986.1"/>
    </source>
</evidence>
<proteinExistence type="inferred from homology"/>
<dbReference type="GO" id="GO:0005829">
    <property type="term" value="C:cytosol"/>
    <property type="evidence" value="ECO:0007669"/>
    <property type="project" value="TreeGrafter"/>
</dbReference>
<evidence type="ECO:0000313" key="5">
    <source>
        <dbReference type="Proteomes" id="UP000539075"/>
    </source>
</evidence>
<dbReference type="InterPro" id="IPR050201">
    <property type="entry name" value="Bacterial_glucokinase"/>
</dbReference>
<name>A0A7W8C293_9BACT</name>
<dbReference type="GO" id="GO:0004340">
    <property type="term" value="F:glucokinase activity"/>
    <property type="evidence" value="ECO:0007669"/>
    <property type="project" value="UniProtKB-EC"/>
</dbReference>
<dbReference type="CDD" id="cd24008">
    <property type="entry name" value="ASKHA_NBD_GLK"/>
    <property type="match status" value="1"/>
</dbReference>
<comment type="caution">
    <text evidence="4">The sequence shown here is derived from an EMBL/GenBank/DDBJ whole genome shotgun (WGS) entry which is preliminary data.</text>
</comment>
<dbReference type="SUPFAM" id="SSF53067">
    <property type="entry name" value="Actin-like ATPase domain"/>
    <property type="match status" value="1"/>
</dbReference>
<dbReference type="EMBL" id="JACHGO010000005">
    <property type="protein sequence ID" value="MBB5143986.1"/>
    <property type="molecule type" value="Genomic_DNA"/>
</dbReference>
<evidence type="ECO:0000256" key="3">
    <source>
        <dbReference type="RuleBase" id="RU004046"/>
    </source>
</evidence>
<comment type="similarity">
    <text evidence="3">Belongs to the bacterial glucokinase family.</text>
</comment>
<protein>
    <submittedName>
        <fullName evidence="4">Glucokinase</fullName>
        <ecNumber evidence="4">2.7.1.2</ecNumber>
    </submittedName>
</protein>
<keyword evidence="1 4" id="KW-0808">Transferase</keyword>
<dbReference type="PANTHER" id="PTHR47690">
    <property type="entry name" value="GLUCOKINASE"/>
    <property type="match status" value="1"/>
</dbReference>
<reference evidence="4 5" key="1">
    <citation type="submission" date="2020-08" db="EMBL/GenBank/DDBJ databases">
        <title>Genomic Encyclopedia of Type Strains, Phase IV (KMG-IV): sequencing the most valuable type-strain genomes for metagenomic binning, comparative biology and taxonomic classification.</title>
        <authorList>
            <person name="Goeker M."/>
        </authorList>
    </citation>
    <scope>NUCLEOTIDE SEQUENCE [LARGE SCALE GENOMIC DNA]</scope>
    <source>
        <strain evidence="4 5">DSM 11275</strain>
    </source>
</reference>
<keyword evidence="2 4" id="KW-0418">Kinase</keyword>
<dbReference type="Pfam" id="PF02685">
    <property type="entry name" value="Glucokinase"/>
    <property type="match status" value="1"/>
</dbReference>
<dbReference type="Proteomes" id="UP000539075">
    <property type="component" value="Unassembled WGS sequence"/>
</dbReference>
<dbReference type="Gene3D" id="3.40.367.20">
    <property type="match status" value="1"/>
</dbReference>
<dbReference type="InterPro" id="IPR003836">
    <property type="entry name" value="Glucokinase"/>
</dbReference>
<organism evidence="4 5">
    <name type="scientific">Desulfovibrio intestinalis</name>
    <dbReference type="NCBI Taxonomy" id="58621"/>
    <lineage>
        <taxon>Bacteria</taxon>
        <taxon>Pseudomonadati</taxon>
        <taxon>Thermodesulfobacteriota</taxon>
        <taxon>Desulfovibrionia</taxon>
        <taxon>Desulfovibrionales</taxon>
        <taxon>Desulfovibrionaceae</taxon>
        <taxon>Desulfovibrio</taxon>
    </lineage>
</organism>
<gene>
    <name evidence="4" type="ORF">HNQ38_002086</name>
</gene>
<dbReference type="GO" id="GO:0005536">
    <property type="term" value="F:D-glucose binding"/>
    <property type="evidence" value="ECO:0007669"/>
    <property type="project" value="InterPro"/>
</dbReference>
<dbReference type="InterPro" id="IPR043129">
    <property type="entry name" value="ATPase_NBD"/>
</dbReference>
<evidence type="ECO:0000256" key="1">
    <source>
        <dbReference type="ARBA" id="ARBA00022679"/>
    </source>
</evidence>
<dbReference type="AlphaFoldDB" id="A0A7W8C293"/>
<dbReference type="GO" id="GO:0006096">
    <property type="term" value="P:glycolytic process"/>
    <property type="evidence" value="ECO:0007669"/>
    <property type="project" value="InterPro"/>
</dbReference>
<accession>A0A7W8C293</accession>
<dbReference type="PANTHER" id="PTHR47690:SF1">
    <property type="entry name" value="GLUCOKINASE"/>
    <property type="match status" value="1"/>
</dbReference>
<evidence type="ECO:0000256" key="2">
    <source>
        <dbReference type="ARBA" id="ARBA00022777"/>
    </source>
</evidence>
<dbReference type="EC" id="2.7.1.2" evidence="4"/>
<dbReference type="RefSeq" id="WP_183720032.1">
    <property type="nucleotide sequence ID" value="NZ_JACHGO010000005.1"/>
</dbReference>
<dbReference type="GO" id="GO:0005524">
    <property type="term" value="F:ATP binding"/>
    <property type="evidence" value="ECO:0007669"/>
    <property type="project" value="InterPro"/>
</dbReference>
<dbReference type="Gene3D" id="3.30.420.40">
    <property type="match status" value="1"/>
</dbReference>
<sequence>MQRILVADVGGTNCRFGSFILENDTLALEFSTRISSNSLSNGQALFTALSEKLSLPIENAAAIVVGLAGPVDGQRGRLTNGSLDVDLAEVPALRQIEHCLLLNDFTLQAYATLAPPGTHALSVADSPIASVLEPAGTPKLAGAVGCGFLTESSGRARAIIGAGTGLGAACLLPVAGKGWIPVPSEAGHAAFAFLGEEEQEYRRFLCRELGRPFVSAENVLCGDGLAILHYYLTGQLLKPAQVGAQALEGETPTLRWYSRFLGRFCRGWMLSTLCTGGLWIAGGIAAANPHCVTNAVFAEALRADPGAIAPLLKDTPVYLVTDTDSGLWGAAFAGQAMLQENGQIYSNVQL</sequence>